<proteinExistence type="predicted"/>
<keyword evidence="2 4" id="KW-0238">DNA-binding</keyword>
<dbReference type="PRINTS" id="PR00455">
    <property type="entry name" value="HTHTETR"/>
</dbReference>
<evidence type="ECO:0000313" key="7">
    <source>
        <dbReference type="Proteomes" id="UP000030021"/>
    </source>
</evidence>
<keyword evidence="1" id="KW-0805">Transcription regulation</keyword>
<name>A0A0A0HMP4_9RHOB</name>
<dbReference type="PANTHER" id="PTHR47506">
    <property type="entry name" value="TRANSCRIPTIONAL REGULATORY PROTEIN"/>
    <property type="match status" value="1"/>
</dbReference>
<dbReference type="InterPro" id="IPR009057">
    <property type="entry name" value="Homeodomain-like_sf"/>
</dbReference>
<keyword evidence="3" id="KW-0804">Transcription</keyword>
<dbReference type="PANTHER" id="PTHR47506:SF1">
    <property type="entry name" value="HTH-TYPE TRANSCRIPTIONAL REGULATOR YJDC"/>
    <property type="match status" value="1"/>
</dbReference>
<dbReference type="InterPro" id="IPR001647">
    <property type="entry name" value="HTH_TetR"/>
</dbReference>
<gene>
    <name evidence="6" type="ORF">rosmuc_01306</name>
</gene>
<evidence type="ECO:0000256" key="2">
    <source>
        <dbReference type="ARBA" id="ARBA00023125"/>
    </source>
</evidence>
<evidence type="ECO:0000259" key="5">
    <source>
        <dbReference type="PROSITE" id="PS50977"/>
    </source>
</evidence>
<dbReference type="RefSeq" id="WP_037271193.1">
    <property type="nucleotide sequence ID" value="NZ_KN293978.2"/>
</dbReference>
<dbReference type="SUPFAM" id="SSF46689">
    <property type="entry name" value="Homeodomain-like"/>
    <property type="match status" value="1"/>
</dbReference>
<dbReference type="GO" id="GO:0003677">
    <property type="term" value="F:DNA binding"/>
    <property type="evidence" value="ECO:0007669"/>
    <property type="project" value="UniProtKB-UniRule"/>
</dbReference>
<reference evidence="6 7" key="1">
    <citation type="submission" date="2013-01" db="EMBL/GenBank/DDBJ databases">
        <authorList>
            <person name="Fiebig A."/>
            <person name="Goeker M."/>
            <person name="Klenk H.-P.P."/>
        </authorList>
    </citation>
    <scope>NUCLEOTIDE SEQUENCE [LARGE SCALE GENOMIC DNA]</scope>
    <source>
        <strain evidence="6 7">DSM 17069</strain>
    </source>
</reference>
<dbReference type="AlphaFoldDB" id="A0A0A0HMP4"/>
<dbReference type="PROSITE" id="PS50977">
    <property type="entry name" value="HTH_TETR_2"/>
    <property type="match status" value="1"/>
</dbReference>
<evidence type="ECO:0000256" key="4">
    <source>
        <dbReference type="PROSITE-ProRule" id="PRU00335"/>
    </source>
</evidence>
<evidence type="ECO:0000256" key="3">
    <source>
        <dbReference type="ARBA" id="ARBA00023163"/>
    </source>
</evidence>
<dbReference type="Gene3D" id="1.10.357.10">
    <property type="entry name" value="Tetracycline Repressor, domain 2"/>
    <property type="match status" value="1"/>
</dbReference>
<dbReference type="OrthoDB" id="9779746at2"/>
<dbReference type="Proteomes" id="UP000030021">
    <property type="component" value="Unassembled WGS sequence"/>
</dbReference>
<dbReference type="eggNOG" id="COG1309">
    <property type="taxonomic scope" value="Bacteria"/>
</dbReference>
<dbReference type="HOGENOM" id="CLU_069356_28_0_5"/>
<dbReference type="Pfam" id="PF16925">
    <property type="entry name" value="TetR_C_13"/>
    <property type="match status" value="1"/>
</dbReference>
<sequence>MPWEKCYEEAVVLEAAMRAFWEKGYQGTSMADLVEVTGLNRGSLYAGFGNKRELFLRALQHYDQSYRVGFLTRLRKDREPKDAIIATFDAIAQGDTTMPGGCLVVNSAMELAPHDDEIARIIENSMAEVEAFFANCLAECEDRVRSPAEISETAKVLQGLMVGLLVMTRANRESPSIGAILSQVRSLLG</sequence>
<dbReference type="EMBL" id="AONH01000007">
    <property type="protein sequence ID" value="KGM88475.1"/>
    <property type="molecule type" value="Genomic_DNA"/>
</dbReference>
<dbReference type="Pfam" id="PF00440">
    <property type="entry name" value="TetR_N"/>
    <property type="match status" value="1"/>
</dbReference>
<feature type="DNA-binding region" description="H-T-H motif" evidence="4">
    <location>
        <begin position="29"/>
        <end position="48"/>
    </location>
</feature>
<organism evidence="6 7">
    <name type="scientific">Roseovarius mucosus DSM 17069</name>
    <dbReference type="NCBI Taxonomy" id="1288298"/>
    <lineage>
        <taxon>Bacteria</taxon>
        <taxon>Pseudomonadati</taxon>
        <taxon>Pseudomonadota</taxon>
        <taxon>Alphaproteobacteria</taxon>
        <taxon>Rhodobacterales</taxon>
        <taxon>Roseobacteraceae</taxon>
        <taxon>Roseovarius</taxon>
    </lineage>
</organism>
<dbReference type="InterPro" id="IPR011075">
    <property type="entry name" value="TetR_C"/>
</dbReference>
<dbReference type="InterPro" id="IPR036271">
    <property type="entry name" value="Tet_transcr_reg_TetR-rel_C_sf"/>
</dbReference>
<feature type="domain" description="HTH tetR-type" evidence="5">
    <location>
        <begin position="6"/>
        <end position="66"/>
    </location>
</feature>
<dbReference type="Gene3D" id="1.10.10.60">
    <property type="entry name" value="Homeodomain-like"/>
    <property type="match status" value="1"/>
</dbReference>
<evidence type="ECO:0000256" key="1">
    <source>
        <dbReference type="ARBA" id="ARBA00023015"/>
    </source>
</evidence>
<dbReference type="PATRIC" id="fig|1288298.3.peg.1318"/>
<protein>
    <submittedName>
        <fullName evidence="6">Transcriptional regulator</fullName>
    </submittedName>
</protein>
<dbReference type="SUPFAM" id="SSF48498">
    <property type="entry name" value="Tetracyclin repressor-like, C-terminal domain"/>
    <property type="match status" value="1"/>
</dbReference>
<comment type="caution">
    <text evidence="6">The sequence shown here is derived from an EMBL/GenBank/DDBJ whole genome shotgun (WGS) entry which is preliminary data.</text>
</comment>
<accession>A0A0A0HMP4</accession>
<evidence type="ECO:0000313" key="6">
    <source>
        <dbReference type="EMBL" id="KGM88475.1"/>
    </source>
</evidence>